<dbReference type="SUPFAM" id="SSF55174">
    <property type="entry name" value="Alpha-L RNA-binding motif"/>
    <property type="match status" value="1"/>
</dbReference>
<dbReference type="eggNOG" id="COG1187">
    <property type="taxonomic scope" value="Bacteria"/>
</dbReference>
<dbReference type="HOGENOM" id="CLU_024979_1_0_5"/>
<dbReference type="OrthoDB" id="9807213at2"/>
<comment type="catalytic activity">
    <reaction evidence="1">
        <text>a uridine in RNA = a pseudouridine in RNA</text>
        <dbReference type="Rhea" id="RHEA:48348"/>
        <dbReference type="Rhea" id="RHEA-COMP:12068"/>
        <dbReference type="Rhea" id="RHEA-COMP:12069"/>
        <dbReference type="ChEBI" id="CHEBI:65314"/>
        <dbReference type="ChEBI" id="CHEBI:65315"/>
    </reaction>
</comment>
<dbReference type="STRING" id="1193729.A1OE_1503"/>
<keyword evidence="4 6" id="KW-0413">Isomerase</keyword>
<evidence type="ECO:0000256" key="6">
    <source>
        <dbReference type="RuleBase" id="RU003887"/>
    </source>
</evidence>
<name>K7YQ32_9PROT</name>
<comment type="similarity">
    <text evidence="2 6">Belongs to the pseudouridine synthase RsuA family.</text>
</comment>
<dbReference type="PANTHER" id="PTHR47683">
    <property type="entry name" value="PSEUDOURIDINE SYNTHASE FAMILY PROTEIN-RELATED"/>
    <property type="match status" value="1"/>
</dbReference>
<dbReference type="PROSITE" id="PS50889">
    <property type="entry name" value="S4"/>
    <property type="match status" value="1"/>
</dbReference>
<dbReference type="Gene3D" id="3.30.70.1560">
    <property type="entry name" value="Alpha-L RNA-binding motif"/>
    <property type="match status" value="1"/>
</dbReference>
<keyword evidence="9" id="KW-1185">Reference proteome</keyword>
<dbReference type="InterPro" id="IPR018496">
    <property type="entry name" value="PsdUridine_synth_RsuA/RluB_CS"/>
</dbReference>
<dbReference type="PATRIC" id="fig|1193729.4.peg.789"/>
<dbReference type="Pfam" id="PF01479">
    <property type="entry name" value="S4"/>
    <property type="match status" value="1"/>
</dbReference>
<evidence type="ECO:0000256" key="3">
    <source>
        <dbReference type="ARBA" id="ARBA00022884"/>
    </source>
</evidence>
<dbReference type="CDD" id="cd00165">
    <property type="entry name" value="S4"/>
    <property type="match status" value="1"/>
</dbReference>
<evidence type="ECO:0000256" key="1">
    <source>
        <dbReference type="ARBA" id="ARBA00000073"/>
    </source>
</evidence>
<dbReference type="PANTHER" id="PTHR47683:SF3">
    <property type="entry name" value="RIBOSOMAL LARGE SUBUNIT PSEUDOURIDINE SYNTHASE B"/>
    <property type="match status" value="1"/>
</dbReference>
<reference evidence="8 9" key="1">
    <citation type="journal article" date="2012" name="Proc. Natl. Acad. Sci. U.S.A.">
        <title>Genome streamlining and chemical defense in a coral reef symbiosis.</title>
        <authorList>
            <person name="Kwan J.C."/>
            <person name="Donia M.S."/>
            <person name="Han A.W."/>
            <person name="Hirose E."/>
            <person name="Haygood M.G."/>
            <person name="Schmidt E.W."/>
        </authorList>
    </citation>
    <scope>NUCLEOTIDE SEQUENCE [LARGE SCALE GENOMIC DNA]</scope>
    <source>
        <strain evidence="8 9">L2</strain>
    </source>
</reference>
<evidence type="ECO:0000256" key="2">
    <source>
        <dbReference type="ARBA" id="ARBA00008348"/>
    </source>
</evidence>
<evidence type="ECO:0000256" key="5">
    <source>
        <dbReference type="PROSITE-ProRule" id="PRU00182"/>
    </source>
</evidence>
<dbReference type="SUPFAM" id="SSF55120">
    <property type="entry name" value="Pseudouridine synthase"/>
    <property type="match status" value="1"/>
</dbReference>
<dbReference type="InterPro" id="IPR000748">
    <property type="entry name" value="PsdUridine_synth_RsuA/RluB/E/F"/>
</dbReference>
<gene>
    <name evidence="8" type="ORF">A1OE_1503</name>
</gene>
<dbReference type="InterPro" id="IPR042092">
    <property type="entry name" value="PsdUridine_s_RsuA/RluB/E/F_cat"/>
</dbReference>
<evidence type="ECO:0000256" key="4">
    <source>
        <dbReference type="ARBA" id="ARBA00023235"/>
    </source>
</evidence>
<dbReference type="NCBIfam" id="TIGR00093">
    <property type="entry name" value="pseudouridine synthase"/>
    <property type="match status" value="1"/>
</dbReference>
<sequence>MKITGKLVSNQFNLHLNQTKKLTPITIKPSAILLDEQSSLERIARRIARAGLCSRREAENWIVNGRIKLNGKILKTPAITVTKNAKIMVDGKPLPKIKQTRVWLYHKVRGTVTTAHDPEGRKTVLDTMPRDMQRAITVGRLDINSEGLLLLTNNGSLAHYLALPSTGLTRTYRARVFGRINSNALAKLKHGISIDGFTYGPINVNIDRILNHNSWLTIKIKEGKNREIRRVMKYLGLHVNRLLRTSYGPFQLGNIPPEHTKEINTKLLNSLLAFSYKQSSNDSTVS</sequence>
<dbReference type="EC" id="5.4.99.-" evidence="6"/>
<evidence type="ECO:0000259" key="7">
    <source>
        <dbReference type="SMART" id="SM00363"/>
    </source>
</evidence>
<dbReference type="Pfam" id="PF00849">
    <property type="entry name" value="PseudoU_synth_2"/>
    <property type="match status" value="1"/>
</dbReference>
<evidence type="ECO:0000313" key="8">
    <source>
        <dbReference type="EMBL" id="AFX99672.1"/>
    </source>
</evidence>
<dbReference type="PROSITE" id="PS01149">
    <property type="entry name" value="PSI_RSU"/>
    <property type="match status" value="1"/>
</dbReference>
<dbReference type="AlphaFoldDB" id="K7YQ32"/>
<accession>K7YQ32</accession>
<dbReference type="SMART" id="SM00363">
    <property type="entry name" value="S4"/>
    <property type="match status" value="1"/>
</dbReference>
<dbReference type="Gene3D" id="3.10.290.10">
    <property type="entry name" value="RNA-binding S4 domain"/>
    <property type="match status" value="1"/>
</dbReference>
<dbReference type="EMBL" id="CP003539">
    <property type="protein sequence ID" value="AFX99672.1"/>
    <property type="molecule type" value="Genomic_DNA"/>
</dbReference>
<dbReference type="InterPro" id="IPR050343">
    <property type="entry name" value="RsuA_PseudoU_synthase"/>
</dbReference>
<dbReference type="GO" id="GO:0003723">
    <property type="term" value="F:RNA binding"/>
    <property type="evidence" value="ECO:0007669"/>
    <property type="project" value="UniProtKB-KW"/>
</dbReference>
<dbReference type="KEGG" id="thal:A1OE_1503"/>
<keyword evidence="3 5" id="KW-0694">RNA-binding</keyword>
<dbReference type="InterPro" id="IPR020094">
    <property type="entry name" value="TruA/RsuA/RluB/E/F_N"/>
</dbReference>
<evidence type="ECO:0000313" key="9">
    <source>
        <dbReference type="Proteomes" id="UP000010077"/>
    </source>
</evidence>
<dbReference type="GO" id="GO:0120159">
    <property type="term" value="F:rRNA pseudouridine synthase activity"/>
    <property type="evidence" value="ECO:0007669"/>
    <property type="project" value="UniProtKB-ARBA"/>
</dbReference>
<feature type="domain" description="RNA-binding S4" evidence="7">
    <location>
        <begin position="41"/>
        <end position="101"/>
    </location>
</feature>
<protein>
    <recommendedName>
        <fullName evidence="6">Pseudouridine synthase</fullName>
        <ecNumber evidence="6">5.4.99.-</ecNumber>
    </recommendedName>
</protein>
<dbReference type="InterPro" id="IPR020103">
    <property type="entry name" value="PsdUridine_synth_cat_dom_sf"/>
</dbReference>
<proteinExistence type="inferred from homology"/>
<dbReference type="Proteomes" id="UP000010077">
    <property type="component" value="Chromosome"/>
</dbReference>
<dbReference type="RefSeq" id="WP_015089170.1">
    <property type="nucleotide sequence ID" value="NC_019566.1"/>
</dbReference>
<dbReference type="InterPro" id="IPR036986">
    <property type="entry name" value="S4_RNA-bd_sf"/>
</dbReference>
<organism evidence="8 9">
    <name type="scientific">Candidatus Endolissoclinum faulkneri L2</name>
    <dbReference type="NCBI Taxonomy" id="1193729"/>
    <lineage>
        <taxon>Bacteria</taxon>
        <taxon>Pseudomonadati</taxon>
        <taxon>Pseudomonadota</taxon>
        <taxon>Alphaproteobacteria</taxon>
        <taxon>Rhodospirillales</taxon>
        <taxon>Rhodospirillaceae</taxon>
        <taxon>Candidatus Endolissoclinum</taxon>
    </lineage>
</organism>
<dbReference type="InterPro" id="IPR006145">
    <property type="entry name" value="PsdUridine_synth_RsuA/RluA"/>
</dbReference>
<dbReference type="GO" id="GO:0000455">
    <property type="term" value="P:enzyme-directed rRNA pseudouridine synthesis"/>
    <property type="evidence" value="ECO:0007669"/>
    <property type="project" value="UniProtKB-ARBA"/>
</dbReference>
<dbReference type="InterPro" id="IPR002942">
    <property type="entry name" value="S4_RNA-bd"/>
</dbReference>
<dbReference type="Gene3D" id="3.30.70.580">
    <property type="entry name" value="Pseudouridine synthase I, catalytic domain, N-terminal subdomain"/>
    <property type="match status" value="1"/>
</dbReference>